<evidence type="ECO:0000313" key="2">
    <source>
        <dbReference type="Proteomes" id="UP000019197"/>
    </source>
</evidence>
<evidence type="ECO:0000313" key="1">
    <source>
        <dbReference type="EMBL" id="CDL79608.1"/>
    </source>
</evidence>
<proteinExistence type="predicted"/>
<dbReference type="AntiFam" id="ANF00279">
    <property type="entry name" value="Spurious ORF (shadow ORF of EmrB)"/>
</dbReference>
<dbReference type="EMBL" id="CBXE010000022">
    <property type="protein sequence ID" value="CDL79608.1"/>
    <property type="molecule type" value="Genomic_DNA"/>
</dbReference>
<protein>
    <submittedName>
        <fullName evidence="1">Uncharacterized protein</fullName>
    </submittedName>
</protein>
<sequence length="116" mass="12786">MIRNTINISRLLAMPHSHEEKVKRAVDQMNSLTSPNRFANQPVTGMEMAFATPKEVMTHVPWEFDAPKFPAIVGMATLAMVESNTNMKVAIAREMVSSASFAPVSGSRVTMTSPYD</sequence>
<gene>
    <name evidence="1" type="ORF">XCR1_1180039</name>
</gene>
<comment type="caution">
    <text evidence="1">The sequence shown here is derived from an EMBL/GenBank/DDBJ whole genome shotgun (WGS) entry which is preliminary data.</text>
</comment>
<dbReference type="AlphaFoldDB" id="W1IP51"/>
<accession>W1IP51</accession>
<reference evidence="1 2" key="1">
    <citation type="submission" date="2013-11" db="EMBL/GenBank/DDBJ databases">
        <title>Draft genome sequence and annotation of the entomopathogenic bacterium, Xenorhabdus cabanillasi strain JM26.</title>
        <authorList>
            <person name="Gualtieri M."/>
            <person name="Ogier J.C."/>
            <person name="Pages S."/>
            <person name="Givaudan A."/>
            <person name="Gaudriault S."/>
        </authorList>
    </citation>
    <scope>NUCLEOTIDE SEQUENCE [LARGE SCALE GENOMIC DNA]</scope>
    <source>
        <strain evidence="1 2">JM26</strain>
    </source>
</reference>
<organism evidence="1 2">
    <name type="scientific">Xenorhabdus cabanillasii JM26</name>
    <dbReference type="NCBI Taxonomy" id="1427517"/>
    <lineage>
        <taxon>Bacteria</taxon>
        <taxon>Pseudomonadati</taxon>
        <taxon>Pseudomonadota</taxon>
        <taxon>Gammaproteobacteria</taxon>
        <taxon>Enterobacterales</taxon>
        <taxon>Morganellaceae</taxon>
        <taxon>Xenorhabdus</taxon>
    </lineage>
</organism>
<name>W1IP51_9GAMM</name>
<dbReference type="Proteomes" id="UP000019197">
    <property type="component" value="Unassembled WGS sequence"/>
</dbReference>